<accession>A0A699S631</accession>
<dbReference type="InterPro" id="IPR036259">
    <property type="entry name" value="MFS_trans_sf"/>
</dbReference>
<dbReference type="GO" id="GO:0022857">
    <property type="term" value="F:transmembrane transporter activity"/>
    <property type="evidence" value="ECO:0007669"/>
    <property type="project" value="InterPro"/>
</dbReference>
<keyword evidence="5 7" id="KW-0472">Membrane</keyword>
<feature type="transmembrane region" description="Helical" evidence="7">
    <location>
        <begin position="71"/>
        <end position="92"/>
    </location>
</feature>
<evidence type="ECO:0000256" key="5">
    <source>
        <dbReference type="ARBA" id="ARBA00023136"/>
    </source>
</evidence>
<protein>
    <submittedName>
        <fullName evidence="8">Peptide transporter 1</fullName>
    </submittedName>
</protein>
<gene>
    <name evidence="8" type="ORF">Tci_864864</name>
</gene>
<proteinExistence type="inferred from homology"/>
<dbReference type="GO" id="GO:0016020">
    <property type="term" value="C:membrane"/>
    <property type="evidence" value="ECO:0007669"/>
    <property type="project" value="UniProtKB-SubCell"/>
</dbReference>
<evidence type="ECO:0000256" key="6">
    <source>
        <dbReference type="ARBA" id="ARBA00044504"/>
    </source>
</evidence>
<evidence type="ECO:0000313" key="8">
    <source>
        <dbReference type="EMBL" id="GFC92894.1"/>
    </source>
</evidence>
<dbReference type="InterPro" id="IPR000109">
    <property type="entry name" value="POT_fam"/>
</dbReference>
<name>A0A699S631_TANCI</name>
<sequence>KPGGRPITRMCQVLVASFRKRNMPPPIDSSLLFEATDKVSVIGGSRKIVHTSELKLCTVTQVELKILIRMFPVWATGIAFSAAYAQISTMFVEQGMAM</sequence>
<keyword evidence="4 7" id="KW-1133">Transmembrane helix</keyword>
<dbReference type="EMBL" id="BKCJ011140054">
    <property type="protein sequence ID" value="GFC92894.1"/>
    <property type="molecule type" value="Genomic_DNA"/>
</dbReference>
<evidence type="ECO:0000256" key="2">
    <source>
        <dbReference type="ARBA" id="ARBA00005982"/>
    </source>
</evidence>
<dbReference type="Pfam" id="PF00854">
    <property type="entry name" value="PTR2"/>
    <property type="match status" value="1"/>
</dbReference>
<comment type="similarity">
    <text evidence="2">Belongs to the major facilitator superfamily. Proton-dependent oligopeptide transporter (POT/PTR) (TC 2.A.17) family.</text>
</comment>
<organism evidence="8">
    <name type="scientific">Tanacetum cinerariifolium</name>
    <name type="common">Dalmatian daisy</name>
    <name type="synonym">Chrysanthemum cinerariifolium</name>
    <dbReference type="NCBI Taxonomy" id="118510"/>
    <lineage>
        <taxon>Eukaryota</taxon>
        <taxon>Viridiplantae</taxon>
        <taxon>Streptophyta</taxon>
        <taxon>Embryophyta</taxon>
        <taxon>Tracheophyta</taxon>
        <taxon>Spermatophyta</taxon>
        <taxon>Magnoliopsida</taxon>
        <taxon>eudicotyledons</taxon>
        <taxon>Gunneridae</taxon>
        <taxon>Pentapetalae</taxon>
        <taxon>asterids</taxon>
        <taxon>campanulids</taxon>
        <taxon>Asterales</taxon>
        <taxon>Asteraceae</taxon>
        <taxon>Asteroideae</taxon>
        <taxon>Anthemideae</taxon>
        <taxon>Anthemidinae</taxon>
        <taxon>Tanacetum</taxon>
    </lineage>
</organism>
<dbReference type="AlphaFoldDB" id="A0A699S631"/>
<reference evidence="8" key="1">
    <citation type="journal article" date="2019" name="Sci. Rep.">
        <title>Draft genome of Tanacetum cinerariifolium, the natural source of mosquito coil.</title>
        <authorList>
            <person name="Yamashiro T."/>
            <person name="Shiraishi A."/>
            <person name="Satake H."/>
            <person name="Nakayama K."/>
        </authorList>
    </citation>
    <scope>NUCLEOTIDE SEQUENCE</scope>
</reference>
<comment type="caution">
    <text evidence="8">The sequence shown here is derived from an EMBL/GenBank/DDBJ whole genome shotgun (WGS) entry which is preliminary data.</text>
</comment>
<feature type="non-terminal residue" evidence="8">
    <location>
        <position position="98"/>
    </location>
</feature>
<keyword evidence="3 7" id="KW-0812">Transmembrane</keyword>
<dbReference type="PANTHER" id="PTHR11654">
    <property type="entry name" value="OLIGOPEPTIDE TRANSPORTER-RELATED"/>
    <property type="match status" value="1"/>
</dbReference>
<feature type="non-terminal residue" evidence="8">
    <location>
        <position position="1"/>
    </location>
</feature>
<evidence type="ECO:0000256" key="4">
    <source>
        <dbReference type="ARBA" id="ARBA00022989"/>
    </source>
</evidence>
<evidence type="ECO:0000256" key="3">
    <source>
        <dbReference type="ARBA" id="ARBA00022692"/>
    </source>
</evidence>
<dbReference type="Gene3D" id="1.20.1250.20">
    <property type="entry name" value="MFS general substrate transporter like domains"/>
    <property type="match status" value="1"/>
</dbReference>
<evidence type="ECO:0000256" key="1">
    <source>
        <dbReference type="ARBA" id="ARBA00004141"/>
    </source>
</evidence>
<evidence type="ECO:0000256" key="7">
    <source>
        <dbReference type="SAM" id="Phobius"/>
    </source>
</evidence>
<comment type="similarity">
    <text evidence="6">Belongs to the major facilitator superfamily. Phosphate:H(+) symporter (TC 2.A.1.9) family.</text>
</comment>
<comment type="subcellular location">
    <subcellularLocation>
        <location evidence="1">Membrane</location>
        <topology evidence="1">Multi-pass membrane protein</topology>
    </subcellularLocation>
</comment>